<evidence type="ECO:0000256" key="4">
    <source>
        <dbReference type="ARBA" id="ARBA00023242"/>
    </source>
</evidence>
<dbReference type="AlphaFoldDB" id="A0A9Q0RM41"/>
<dbReference type="PANTHER" id="PTHR12838">
    <property type="entry name" value="U3 SMALL NUCLEOLAR RNA-ASSOCIATED PROTEIN 11"/>
    <property type="match status" value="1"/>
</dbReference>
<organism evidence="7 8">
    <name type="scientific">Blomia tropicalis</name>
    <name type="common">Mite</name>
    <dbReference type="NCBI Taxonomy" id="40697"/>
    <lineage>
        <taxon>Eukaryota</taxon>
        <taxon>Metazoa</taxon>
        <taxon>Ecdysozoa</taxon>
        <taxon>Arthropoda</taxon>
        <taxon>Chelicerata</taxon>
        <taxon>Arachnida</taxon>
        <taxon>Acari</taxon>
        <taxon>Acariformes</taxon>
        <taxon>Sarcoptiformes</taxon>
        <taxon>Astigmata</taxon>
        <taxon>Glycyphagoidea</taxon>
        <taxon>Echimyopodidae</taxon>
        <taxon>Blomia</taxon>
    </lineage>
</organism>
<dbReference type="PANTHER" id="PTHR12838:SF0">
    <property type="entry name" value="U3 SMALL NUCLEOLAR RNA-ASSOCIATED PROTEIN 11-RELATED"/>
    <property type="match status" value="1"/>
</dbReference>
<keyword evidence="8" id="KW-1185">Reference proteome</keyword>
<evidence type="ECO:0000313" key="7">
    <source>
        <dbReference type="EMBL" id="KAJ6218051.1"/>
    </source>
</evidence>
<proteinExistence type="inferred from homology"/>
<comment type="similarity">
    <text evidence="2 5">Belongs to the UTP11 family.</text>
</comment>
<evidence type="ECO:0000256" key="5">
    <source>
        <dbReference type="PIRNR" id="PIRNR015952"/>
    </source>
</evidence>
<comment type="subunit">
    <text evidence="5">Component of the ribosomal small subunit (SSU) processome.</text>
</comment>
<sequence length="247" mass="29616">MGSFDKAFKSKQRLHRERTNVLVKGFLERKKDYKVRATEYKRRQDIFTKLRKKTLEKNPNEFYFHMKKSHLVNGVHQEIRDDDDEEGPSPNELKLMQSQDLNYINYKRTIDLKKIDKWQSELHLIDCGEKPVNKHLFFVESDKEKKKFNVAKKMKIDPELLKMGFNFANPDAIKNVSVEDVQASNEVKELKYRRLNNRIEREKFLKTLTDRMEIKKQLLNKNQKAKKVQNGKKGKAPVYKWKTERKK</sequence>
<dbReference type="Pfam" id="PF03998">
    <property type="entry name" value="Utp11"/>
    <property type="match status" value="1"/>
</dbReference>
<evidence type="ECO:0000313" key="8">
    <source>
        <dbReference type="Proteomes" id="UP001142055"/>
    </source>
</evidence>
<evidence type="ECO:0000256" key="2">
    <source>
        <dbReference type="ARBA" id="ARBA00008105"/>
    </source>
</evidence>
<dbReference type="GO" id="GO:0006364">
    <property type="term" value="P:rRNA processing"/>
    <property type="evidence" value="ECO:0007669"/>
    <property type="project" value="UniProtKB-UniRule"/>
</dbReference>
<protein>
    <recommendedName>
        <fullName evidence="5">U3 small nucleolar RNA-associated protein 11</fullName>
        <shortName evidence="5">U3 snoRNA-associated protein 11</shortName>
    </recommendedName>
</protein>
<reference evidence="7" key="1">
    <citation type="submission" date="2022-12" db="EMBL/GenBank/DDBJ databases">
        <title>Genome assemblies of Blomia tropicalis.</title>
        <authorList>
            <person name="Cui Y."/>
        </authorList>
    </citation>
    <scope>NUCLEOTIDE SEQUENCE</scope>
    <source>
        <tissue evidence="7">Adult mites</tissue>
    </source>
</reference>
<comment type="function">
    <text evidence="5">Involved in nucleolar processing of pre-18S ribosomal RNA.</text>
</comment>
<dbReference type="OMA" id="DLKYVVM"/>
<accession>A0A9Q0RM41</accession>
<dbReference type="Proteomes" id="UP001142055">
    <property type="component" value="Chromosome 3"/>
</dbReference>
<dbReference type="GO" id="GO:0032040">
    <property type="term" value="C:small-subunit processome"/>
    <property type="evidence" value="ECO:0007669"/>
    <property type="project" value="UniProtKB-UniRule"/>
</dbReference>
<keyword evidence="3 5" id="KW-0698">rRNA processing</keyword>
<evidence type="ECO:0000256" key="1">
    <source>
        <dbReference type="ARBA" id="ARBA00004604"/>
    </source>
</evidence>
<evidence type="ECO:0000256" key="6">
    <source>
        <dbReference type="SAM" id="MobiDB-lite"/>
    </source>
</evidence>
<feature type="region of interest" description="Disordered" evidence="6">
    <location>
        <begin position="219"/>
        <end position="247"/>
    </location>
</feature>
<dbReference type="InterPro" id="IPR007144">
    <property type="entry name" value="SSU_processome_Utp11"/>
</dbReference>
<name>A0A9Q0RM41_BLOTA</name>
<comment type="caution">
    <text evidence="7">The sequence shown here is derived from an EMBL/GenBank/DDBJ whole genome shotgun (WGS) entry which is preliminary data.</text>
</comment>
<keyword evidence="4 5" id="KW-0539">Nucleus</keyword>
<dbReference type="PIRSF" id="PIRSF015952">
    <property type="entry name" value="U3snoRNP11"/>
    <property type="match status" value="1"/>
</dbReference>
<feature type="compositionally biased region" description="Basic residues" evidence="6">
    <location>
        <begin position="223"/>
        <end position="235"/>
    </location>
</feature>
<gene>
    <name evidence="7" type="ORF">RDWZM_009208</name>
</gene>
<dbReference type="EMBL" id="JAPWDV010000003">
    <property type="protein sequence ID" value="KAJ6218051.1"/>
    <property type="molecule type" value="Genomic_DNA"/>
</dbReference>
<evidence type="ECO:0000256" key="3">
    <source>
        <dbReference type="ARBA" id="ARBA00022552"/>
    </source>
</evidence>
<comment type="subcellular location">
    <subcellularLocation>
        <location evidence="1 5">Nucleus</location>
        <location evidence="1 5">Nucleolus</location>
    </subcellularLocation>
</comment>